<dbReference type="SUPFAM" id="SSF64356">
    <property type="entry name" value="SNARE-like"/>
    <property type="match status" value="1"/>
</dbReference>
<evidence type="ECO:0000256" key="1">
    <source>
        <dbReference type="ARBA" id="ARBA00004163"/>
    </source>
</evidence>
<dbReference type="Proteomes" id="UP000078348">
    <property type="component" value="Unassembled WGS sequence"/>
</dbReference>
<protein>
    <submittedName>
        <fullName evidence="16">Vesicle-trafficking protein SEC22b</fullName>
    </submittedName>
</protein>
<dbReference type="SUPFAM" id="SSF58038">
    <property type="entry name" value="SNARE fusion complex"/>
    <property type="match status" value="1"/>
</dbReference>
<evidence type="ECO:0000256" key="13">
    <source>
        <dbReference type="SAM" id="Phobius"/>
    </source>
</evidence>
<evidence type="ECO:0000259" key="14">
    <source>
        <dbReference type="PROSITE" id="PS50859"/>
    </source>
</evidence>
<dbReference type="GO" id="GO:0005484">
    <property type="term" value="F:SNAP receptor activity"/>
    <property type="evidence" value="ECO:0007669"/>
    <property type="project" value="InterPro"/>
</dbReference>
<evidence type="ECO:0000259" key="15">
    <source>
        <dbReference type="PROSITE" id="PS50892"/>
    </source>
</evidence>
<evidence type="ECO:0000313" key="16">
    <source>
        <dbReference type="EMBL" id="OAO12505.1"/>
    </source>
</evidence>
<keyword evidence="9" id="KW-0333">Golgi apparatus</keyword>
<evidence type="ECO:0000256" key="5">
    <source>
        <dbReference type="ARBA" id="ARBA00022692"/>
    </source>
</evidence>
<keyword evidence="6" id="KW-0256">Endoplasmic reticulum</keyword>
<feature type="transmembrane region" description="Helical" evidence="13">
    <location>
        <begin position="205"/>
        <end position="223"/>
    </location>
</feature>
<dbReference type="GO" id="GO:0006888">
    <property type="term" value="P:endoplasmic reticulum to Golgi vesicle-mediated transport"/>
    <property type="evidence" value="ECO:0007669"/>
    <property type="project" value="InterPro"/>
</dbReference>
<dbReference type="GO" id="GO:0015031">
    <property type="term" value="P:protein transport"/>
    <property type="evidence" value="ECO:0007669"/>
    <property type="project" value="UniProtKB-KW"/>
</dbReference>
<dbReference type="Gene3D" id="3.30.450.50">
    <property type="entry name" value="Longin domain"/>
    <property type="match status" value="1"/>
</dbReference>
<accession>A0A196S5Z6</accession>
<dbReference type="SMART" id="SM01270">
    <property type="entry name" value="Longin"/>
    <property type="match status" value="1"/>
</dbReference>
<keyword evidence="4" id="KW-0813">Transport</keyword>
<dbReference type="Pfam" id="PF13774">
    <property type="entry name" value="Longin"/>
    <property type="match status" value="1"/>
</dbReference>
<keyword evidence="7" id="KW-0653">Protein transport</keyword>
<dbReference type="GO" id="GO:0005789">
    <property type="term" value="C:endoplasmic reticulum membrane"/>
    <property type="evidence" value="ECO:0007669"/>
    <property type="project" value="UniProtKB-SubCell"/>
</dbReference>
<evidence type="ECO:0000256" key="3">
    <source>
        <dbReference type="ARBA" id="ARBA00008025"/>
    </source>
</evidence>
<feature type="domain" description="V-SNARE coiled-coil homology" evidence="15">
    <location>
        <begin position="143"/>
        <end position="203"/>
    </location>
</feature>
<evidence type="ECO:0000256" key="2">
    <source>
        <dbReference type="ARBA" id="ARBA00004394"/>
    </source>
</evidence>
<evidence type="ECO:0000313" key="17">
    <source>
        <dbReference type="Proteomes" id="UP000078348"/>
    </source>
</evidence>
<reference evidence="16 17" key="1">
    <citation type="submission" date="2016-05" db="EMBL/GenBank/DDBJ databases">
        <title>Nuclear genome of Blastocystis sp. subtype 1 NandII.</title>
        <authorList>
            <person name="Gentekaki E."/>
            <person name="Curtis B."/>
            <person name="Stairs C."/>
            <person name="Eme L."/>
            <person name="Herman E."/>
            <person name="Klimes V."/>
            <person name="Arias M.C."/>
            <person name="Elias M."/>
            <person name="Hilliou F."/>
            <person name="Klute M."/>
            <person name="Malik S.-B."/>
            <person name="Pightling A."/>
            <person name="Rachubinski R."/>
            <person name="Salas D."/>
            <person name="Schlacht A."/>
            <person name="Suga H."/>
            <person name="Archibald J."/>
            <person name="Ball S.G."/>
            <person name="Clark G."/>
            <person name="Dacks J."/>
            <person name="Van Der Giezen M."/>
            <person name="Tsaousis A."/>
            <person name="Roger A."/>
        </authorList>
    </citation>
    <scope>NUCLEOTIDE SEQUENCE [LARGE SCALE GENOMIC DNA]</scope>
    <source>
        <strain evidence="17">ATCC 50177 / NandII</strain>
    </source>
</reference>
<evidence type="ECO:0000256" key="7">
    <source>
        <dbReference type="ARBA" id="ARBA00022927"/>
    </source>
</evidence>
<comment type="caution">
    <text evidence="16">The sequence shown here is derived from an EMBL/GenBank/DDBJ whole genome shotgun (WGS) entry which is preliminary data.</text>
</comment>
<evidence type="ECO:0000256" key="12">
    <source>
        <dbReference type="PROSITE-ProRule" id="PRU00290"/>
    </source>
</evidence>
<evidence type="ECO:0000256" key="9">
    <source>
        <dbReference type="ARBA" id="ARBA00023034"/>
    </source>
</evidence>
<feature type="domain" description="Longin" evidence="14">
    <location>
        <begin position="6"/>
        <end position="127"/>
    </location>
</feature>
<evidence type="ECO:0000256" key="10">
    <source>
        <dbReference type="ARBA" id="ARBA00023054"/>
    </source>
</evidence>
<proteinExistence type="inferred from homology"/>
<organism evidence="16 17">
    <name type="scientific">Blastocystis sp. subtype 1 (strain ATCC 50177 / NandII)</name>
    <dbReference type="NCBI Taxonomy" id="478820"/>
    <lineage>
        <taxon>Eukaryota</taxon>
        <taxon>Sar</taxon>
        <taxon>Stramenopiles</taxon>
        <taxon>Bigyra</taxon>
        <taxon>Opalozoa</taxon>
        <taxon>Opalinata</taxon>
        <taxon>Blastocystidae</taxon>
        <taxon>Blastocystis</taxon>
    </lineage>
</organism>
<keyword evidence="11 13" id="KW-0472">Membrane</keyword>
<evidence type="ECO:0000256" key="11">
    <source>
        <dbReference type="ARBA" id="ARBA00023136"/>
    </source>
</evidence>
<comment type="subcellular location">
    <subcellularLocation>
        <location evidence="1">Endoplasmic reticulum membrane</location>
        <topology evidence="1">Single-pass type IV membrane protein</topology>
    </subcellularLocation>
    <subcellularLocation>
        <location evidence="2">Golgi apparatus membrane</location>
    </subcellularLocation>
</comment>
<dbReference type="PROSITE" id="PS50892">
    <property type="entry name" value="V_SNARE"/>
    <property type="match status" value="1"/>
</dbReference>
<evidence type="ECO:0000256" key="8">
    <source>
        <dbReference type="ARBA" id="ARBA00022989"/>
    </source>
</evidence>
<sequence>MFFLTSIGRVTDGLIFVTSMLSTVEAGRDIDSYKDESKRVLKSLSSNSAAQMQLMSGDLCFSYIIDENMCFLTLTEKNMSKRIIFSYLEDIKNTFIAYLQNENKEDWRTALATMARPYAYARFDREIQMKRKQYDQQGSSTDSYGQINESLIDIQNIMRKNINEVVQRVEKIDHVTSASEKMIDDSKKFKWGAKKLNYVTLIKKYMPLVALAFFVIIVLYFRFR</sequence>
<keyword evidence="5 13" id="KW-0812">Transmembrane</keyword>
<gene>
    <name evidence="16" type="ORF">AV274_5860</name>
</gene>
<dbReference type="InterPro" id="IPR044565">
    <property type="entry name" value="Sec22"/>
</dbReference>
<keyword evidence="10 12" id="KW-0175">Coiled coil</keyword>
<dbReference type="PANTHER" id="PTHR45837">
    <property type="entry name" value="VESICLE-TRAFFICKING PROTEIN SEC22B"/>
    <property type="match status" value="1"/>
</dbReference>
<dbReference type="InterPro" id="IPR011012">
    <property type="entry name" value="Longin-like_dom_sf"/>
</dbReference>
<keyword evidence="17" id="KW-1185">Reference proteome</keyword>
<dbReference type="InterPro" id="IPR042855">
    <property type="entry name" value="V_SNARE_CC"/>
</dbReference>
<dbReference type="Pfam" id="PF00957">
    <property type="entry name" value="Synaptobrevin"/>
    <property type="match status" value="1"/>
</dbReference>
<evidence type="ECO:0000256" key="6">
    <source>
        <dbReference type="ARBA" id="ARBA00022824"/>
    </source>
</evidence>
<keyword evidence="8 13" id="KW-1133">Transmembrane helix</keyword>
<dbReference type="OrthoDB" id="1719357at2759"/>
<dbReference type="GO" id="GO:0000139">
    <property type="term" value="C:Golgi membrane"/>
    <property type="evidence" value="ECO:0007669"/>
    <property type="project" value="UniProtKB-SubCell"/>
</dbReference>
<dbReference type="PROSITE" id="PS50859">
    <property type="entry name" value="LONGIN"/>
    <property type="match status" value="1"/>
</dbReference>
<dbReference type="AlphaFoldDB" id="A0A196S5Z6"/>
<comment type="similarity">
    <text evidence="3">Belongs to the synaptobrevin family.</text>
</comment>
<dbReference type="CDD" id="cd14824">
    <property type="entry name" value="Longin"/>
    <property type="match status" value="1"/>
</dbReference>
<evidence type="ECO:0000256" key="4">
    <source>
        <dbReference type="ARBA" id="ARBA00022448"/>
    </source>
</evidence>
<dbReference type="InterPro" id="IPR010908">
    <property type="entry name" value="Longin_dom"/>
</dbReference>
<dbReference type="GO" id="GO:0006890">
    <property type="term" value="P:retrograde vesicle-mediated transport, Golgi to endoplasmic reticulum"/>
    <property type="evidence" value="ECO:0007669"/>
    <property type="project" value="InterPro"/>
</dbReference>
<dbReference type="EMBL" id="LXWW01000543">
    <property type="protein sequence ID" value="OAO12505.1"/>
    <property type="molecule type" value="Genomic_DNA"/>
</dbReference>
<dbReference type="Gene3D" id="1.20.5.110">
    <property type="match status" value="1"/>
</dbReference>
<name>A0A196S5Z6_BLAHN</name>
<dbReference type="STRING" id="478820.A0A196S5Z6"/>